<dbReference type="InterPro" id="IPR027417">
    <property type="entry name" value="P-loop_NTPase"/>
</dbReference>
<dbReference type="InterPro" id="IPR013525">
    <property type="entry name" value="ABC2_TM"/>
</dbReference>
<evidence type="ECO:0000256" key="9">
    <source>
        <dbReference type="SAM" id="Phobius"/>
    </source>
</evidence>
<dbReference type="AlphaFoldDB" id="A0A9P6IB98"/>
<dbReference type="SMART" id="SM00382">
    <property type="entry name" value="AAA"/>
    <property type="match status" value="1"/>
</dbReference>
<gene>
    <name evidence="11" type="ORF">CkaCkLH20_06851</name>
</gene>
<dbReference type="Gene3D" id="3.40.50.300">
    <property type="entry name" value="P-loop containing nucleotide triphosphate hydrolases"/>
    <property type="match status" value="1"/>
</dbReference>
<feature type="transmembrane region" description="Helical" evidence="9">
    <location>
        <begin position="383"/>
        <end position="405"/>
    </location>
</feature>
<dbReference type="GO" id="GO:0005524">
    <property type="term" value="F:ATP binding"/>
    <property type="evidence" value="ECO:0007669"/>
    <property type="project" value="UniProtKB-KW"/>
</dbReference>
<dbReference type="InterPro" id="IPR043926">
    <property type="entry name" value="ABCG_dom"/>
</dbReference>
<evidence type="ECO:0000313" key="11">
    <source>
        <dbReference type="EMBL" id="KAF9875470.1"/>
    </source>
</evidence>
<dbReference type="GO" id="GO:0140359">
    <property type="term" value="F:ABC-type transporter activity"/>
    <property type="evidence" value="ECO:0007669"/>
    <property type="project" value="InterPro"/>
</dbReference>
<feature type="transmembrane region" description="Helical" evidence="9">
    <location>
        <begin position="516"/>
        <end position="538"/>
    </location>
</feature>
<evidence type="ECO:0000256" key="3">
    <source>
        <dbReference type="ARBA" id="ARBA00022448"/>
    </source>
</evidence>
<sequence length="645" mass="71594">MEGHVNDYYEPAKEHINMTNSDSEGVFHHDMEMMGATDAHLMNTTVQNISWEGIEVTVKDRETKQPKSIVHGVDGLVEAGEICALMGPSGCGKTTLLNVLAGRSTNASSVEGSVLVNGVKPSRSEFRQISCFVEQEDALIGSLTVRETLLFTSRLSSTSSLPRKERLARIDGLLDSFGLNDQANTIIGTPIRKGISGGQKRRVGVASQLITSPKIMFLDEPTSGLDSAASFEVISYLKTVARRSNLIVIASIHQPSTSTFNLFDKLLLLSGGKTHYFGGVDRVVPYYESMGMPMPLQVNPAEHLLELVNVDFVKDKRQAAARLESMHQSWSEAGPARDLKMAIADAQQKSNPVVLGEEEKKPGLPSLVLTLLHRSFIKSYRDVVAYGIRFAMYTGLAIMMGTVWVRLSTNQESIIPLTNAIFFGGAFMSFMAVAYVPAFLEDRSQYVKEHHNGLYGATALLISNFLIGLPYLFLIALIFSVISYWLSNFRPTATAFFVWVLWLFLDLLAAESLVVFFTSLFPSFVISLALVAFANGLWMSVNGFMVSPTILNSFYKYVFHYWDYQKYVFEGMMHNEFAERVYDCGGSCQCMYRTALEPQCKIAGQGVLDTYGYTKNHFGRDVGIMMGIIAGYRIAAWIVLKIKKN</sequence>
<dbReference type="FunFam" id="3.40.50.300:FF:001305">
    <property type="entry name" value="ABCG transporter ABC superfamily"/>
    <property type="match status" value="1"/>
</dbReference>
<dbReference type="Proteomes" id="UP000781932">
    <property type="component" value="Unassembled WGS sequence"/>
</dbReference>
<feature type="transmembrane region" description="Helical" evidence="9">
    <location>
        <begin position="417"/>
        <end position="440"/>
    </location>
</feature>
<evidence type="ECO:0000256" key="5">
    <source>
        <dbReference type="ARBA" id="ARBA00022741"/>
    </source>
</evidence>
<dbReference type="EMBL" id="JAATWM020000021">
    <property type="protein sequence ID" value="KAF9875470.1"/>
    <property type="molecule type" value="Genomic_DNA"/>
</dbReference>
<feature type="transmembrane region" description="Helical" evidence="9">
    <location>
        <begin position="461"/>
        <end position="486"/>
    </location>
</feature>
<dbReference type="GO" id="GO:0016887">
    <property type="term" value="F:ATP hydrolysis activity"/>
    <property type="evidence" value="ECO:0007669"/>
    <property type="project" value="InterPro"/>
</dbReference>
<keyword evidence="7 9" id="KW-1133">Transmembrane helix</keyword>
<feature type="transmembrane region" description="Helical" evidence="9">
    <location>
        <begin position="492"/>
        <end position="509"/>
    </location>
</feature>
<dbReference type="InterPro" id="IPR003593">
    <property type="entry name" value="AAA+_ATPase"/>
</dbReference>
<name>A0A9P6IB98_9PEZI</name>
<dbReference type="GeneID" id="62162642"/>
<dbReference type="GO" id="GO:0016020">
    <property type="term" value="C:membrane"/>
    <property type="evidence" value="ECO:0007669"/>
    <property type="project" value="UniProtKB-SubCell"/>
</dbReference>
<keyword evidence="12" id="KW-1185">Reference proteome</keyword>
<organism evidence="11 12">
    <name type="scientific">Colletotrichum karsti</name>
    <dbReference type="NCBI Taxonomy" id="1095194"/>
    <lineage>
        <taxon>Eukaryota</taxon>
        <taxon>Fungi</taxon>
        <taxon>Dikarya</taxon>
        <taxon>Ascomycota</taxon>
        <taxon>Pezizomycotina</taxon>
        <taxon>Sordariomycetes</taxon>
        <taxon>Hypocreomycetidae</taxon>
        <taxon>Glomerellales</taxon>
        <taxon>Glomerellaceae</taxon>
        <taxon>Colletotrichum</taxon>
        <taxon>Colletotrichum boninense species complex</taxon>
    </lineage>
</organism>
<comment type="subcellular location">
    <subcellularLocation>
        <location evidence="1">Membrane</location>
        <topology evidence="1">Multi-pass membrane protein</topology>
    </subcellularLocation>
</comment>
<comment type="caution">
    <text evidence="11">The sequence shown here is derived from an EMBL/GenBank/DDBJ whole genome shotgun (WGS) entry which is preliminary data.</text>
</comment>
<keyword evidence="8 9" id="KW-0472">Membrane</keyword>
<comment type="similarity">
    <text evidence="2">Belongs to the ABC transporter superfamily. ABCG family. Eye pigment precursor importer (TC 3.A.1.204) subfamily.</text>
</comment>
<dbReference type="Pfam" id="PF19055">
    <property type="entry name" value="ABC2_membrane_7"/>
    <property type="match status" value="1"/>
</dbReference>
<dbReference type="PROSITE" id="PS00211">
    <property type="entry name" value="ABC_TRANSPORTER_1"/>
    <property type="match status" value="1"/>
</dbReference>
<keyword evidence="5" id="KW-0547">Nucleotide-binding</keyword>
<dbReference type="CDD" id="cd03213">
    <property type="entry name" value="ABCG_EPDR"/>
    <property type="match status" value="1"/>
</dbReference>
<evidence type="ECO:0000256" key="8">
    <source>
        <dbReference type="ARBA" id="ARBA00023136"/>
    </source>
</evidence>
<dbReference type="PANTHER" id="PTHR48042">
    <property type="entry name" value="ABC TRANSPORTER G FAMILY MEMBER 11"/>
    <property type="match status" value="1"/>
</dbReference>
<dbReference type="OrthoDB" id="66620at2759"/>
<evidence type="ECO:0000313" key="12">
    <source>
        <dbReference type="Proteomes" id="UP000781932"/>
    </source>
</evidence>
<reference evidence="11" key="1">
    <citation type="submission" date="2020-03" db="EMBL/GenBank/DDBJ databases">
        <authorList>
            <person name="He L."/>
        </authorList>
    </citation>
    <scope>NUCLEOTIDE SEQUENCE</scope>
    <source>
        <strain evidence="11">CkLH20</strain>
    </source>
</reference>
<feature type="domain" description="ABC transporter" evidence="10">
    <location>
        <begin position="49"/>
        <end position="296"/>
    </location>
</feature>
<dbReference type="Pfam" id="PF00005">
    <property type="entry name" value="ABC_tran"/>
    <property type="match status" value="1"/>
</dbReference>
<dbReference type="InterPro" id="IPR052215">
    <property type="entry name" value="Plant_ABCG"/>
</dbReference>
<protein>
    <recommendedName>
        <fullName evidence="10">ABC transporter domain-containing protein</fullName>
    </recommendedName>
</protein>
<keyword evidence="4 9" id="KW-0812">Transmembrane</keyword>
<evidence type="ECO:0000256" key="1">
    <source>
        <dbReference type="ARBA" id="ARBA00004141"/>
    </source>
</evidence>
<reference evidence="11" key="2">
    <citation type="submission" date="2020-11" db="EMBL/GenBank/DDBJ databases">
        <title>Whole genome sequencing of Colletotrichum sp.</title>
        <authorList>
            <person name="Li H."/>
        </authorList>
    </citation>
    <scope>NUCLEOTIDE SEQUENCE</scope>
    <source>
        <strain evidence="11">CkLH20</strain>
    </source>
</reference>
<keyword evidence="3" id="KW-0813">Transport</keyword>
<dbReference type="PANTHER" id="PTHR48042:SF11">
    <property type="entry name" value="ABC TRANSPORTER G FAMILY MEMBER 11"/>
    <property type="match status" value="1"/>
</dbReference>
<dbReference type="PROSITE" id="PS50893">
    <property type="entry name" value="ABC_TRANSPORTER_2"/>
    <property type="match status" value="1"/>
</dbReference>
<evidence type="ECO:0000259" key="10">
    <source>
        <dbReference type="PROSITE" id="PS50893"/>
    </source>
</evidence>
<evidence type="ECO:0000256" key="2">
    <source>
        <dbReference type="ARBA" id="ARBA00005814"/>
    </source>
</evidence>
<keyword evidence="6" id="KW-0067">ATP-binding</keyword>
<dbReference type="RefSeq" id="XP_038744931.1">
    <property type="nucleotide sequence ID" value="XM_038889568.1"/>
</dbReference>
<dbReference type="InterPro" id="IPR003439">
    <property type="entry name" value="ABC_transporter-like_ATP-bd"/>
</dbReference>
<dbReference type="InterPro" id="IPR017871">
    <property type="entry name" value="ABC_transporter-like_CS"/>
</dbReference>
<evidence type="ECO:0000256" key="4">
    <source>
        <dbReference type="ARBA" id="ARBA00022692"/>
    </source>
</evidence>
<accession>A0A9P6IB98</accession>
<dbReference type="SUPFAM" id="SSF52540">
    <property type="entry name" value="P-loop containing nucleoside triphosphate hydrolases"/>
    <property type="match status" value="1"/>
</dbReference>
<feature type="transmembrane region" description="Helical" evidence="9">
    <location>
        <begin position="622"/>
        <end position="640"/>
    </location>
</feature>
<dbReference type="Pfam" id="PF01061">
    <property type="entry name" value="ABC2_membrane"/>
    <property type="match status" value="1"/>
</dbReference>
<evidence type="ECO:0000256" key="6">
    <source>
        <dbReference type="ARBA" id="ARBA00022840"/>
    </source>
</evidence>
<evidence type="ECO:0000256" key="7">
    <source>
        <dbReference type="ARBA" id="ARBA00022989"/>
    </source>
</evidence>
<proteinExistence type="inferred from homology"/>